<dbReference type="OrthoDB" id="767768at2759"/>
<comment type="caution">
    <text evidence="1">The sequence shown here is derived from an EMBL/GenBank/DDBJ whole genome shotgun (WGS) entry which is preliminary data.</text>
</comment>
<proteinExistence type="predicted"/>
<organism evidence="1 2">
    <name type="scientific">Kingdonia uniflora</name>
    <dbReference type="NCBI Taxonomy" id="39325"/>
    <lineage>
        <taxon>Eukaryota</taxon>
        <taxon>Viridiplantae</taxon>
        <taxon>Streptophyta</taxon>
        <taxon>Embryophyta</taxon>
        <taxon>Tracheophyta</taxon>
        <taxon>Spermatophyta</taxon>
        <taxon>Magnoliopsida</taxon>
        <taxon>Ranunculales</taxon>
        <taxon>Circaeasteraceae</taxon>
        <taxon>Kingdonia</taxon>
    </lineage>
</organism>
<sequence>MELEDHLNCRHLKKLNLNAPILSTKRVSNLLCAKNSLTSGQLSSFDATERVPFAWEQVPGTPKGVTRRGNHVDILPPPKLPPCKWYPPRETSDVCNSSRGTLDCDDGFSDAFDMFSLPESLDDVNGASKLRADKSKHVSPSFIIRRFLPDANALAFSTRDLPLQVECASSSSDSRSVTPPKACGIGFFTWRMKHRLCGLKNPVRSQGHNKLRMQYSAAEPTISPMARA</sequence>
<dbReference type="PANTHER" id="PTHR33671:SF1">
    <property type="entry name" value="DUF688 FAMILY PROTEIN"/>
    <property type="match status" value="1"/>
</dbReference>
<dbReference type="EMBL" id="JACGCM010001948">
    <property type="protein sequence ID" value="KAF6146968.1"/>
    <property type="molecule type" value="Genomic_DNA"/>
</dbReference>
<evidence type="ECO:0000313" key="1">
    <source>
        <dbReference type="EMBL" id="KAF6146968.1"/>
    </source>
</evidence>
<protein>
    <submittedName>
        <fullName evidence="1">Uncharacterized protein</fullName>
    </submittedName>
</protein>
<accession>A0A7J7LWP0</accession>
<reference evidence="1 2" key="1">
    <citation type="journal article" date="2020" name="IScience">
        <title>Genome Sequencing of the Endangered Kingdonia uniflora (Circaeasteraceae, Ranunculales) Reveals Potential Mechanisms of Evolutionary Specialization.</title>
        <authorList>
            <person name="Sun Y."/>
            <person name="Deng T."/>
            <person name="Zhang A."/>
            <person name="Moore M.J."/>
            <person name="Landis J.B."/>
            <person name="Lin N."/>
            <person name="Zhang H."/>
            <person name="Zhang X."/>
            <person name="Huang J."/>
            <person name="Zhang X."/>
            <person name="Sun H."/>
            <person name="Wang H."/>
        </authorList>
    </citation>
    <scope>NUCLEOTIDE SEQUENCE [LARGE SCALE GENOMIC DNA]</scope>
    <source>
        <strain evidence="1">TB1705</strain>
        <tissue evidence="1">Leaf</tissue>
    </source>
</reference>
<name>A0A7J7LWP0_9MAGN</name>
<keyword evidence="2" id="KW-1185">Reference proteome</keyword>
<dbReference type="InterPro" id="IPR007789">
    <property type="entry name" value="DUF688"/>
</dbReference>
<dbReference type="AlphaFoldDB" id="A0A7J7LWP0"/>
<dbReference type="PANTHER" id="PTHR33671">
    <property type="entry name" value="N-METHYLTRANSFERASE, PUTATIVE (DUF688)-RELATED"/>
    <property type="match status" value="1"/>
</dbReference>
<dbReference type="Pfam" id="PF05097">
    <property type="entry name" value="DUF688"/>
    <property type="match status" value="1"/>
</dbReference>
<gene>
    <name evidence="1" type="ORF">GIB67_036687</name>
</gene>
<dbReference type="Proteomes" id="UP000541444">
    <property type="component" value="Unassembled WGS sequence"/>
</dbReference>
<evidence type="ECO:0000313" key="2">
    <source>
        <dbReference type="Proteomes" id="UP000541444"/>
    </source>
</evidence>